<dbReference type="InterPro" id="IPR003593">
    <property type="entry name" value="AAA+_ATPase"/>
</dbReference>
<dbReference type="EMBL" id="JAERTY010000003">
    <property type="protein sequence ID" value="MBL1408612.1"/>
    <property type="molecule type" value="Genomic_DNA"/>
</dbReference>
<dbReference type="SUPFAM" id="SSF52540">
    <property type="entry name" value="P-loop containing nucleoside triphosphate hydrolases"/>
    <property type="match status" value="1"/>
</dbReference>
<dbReference type="PANTHER" id="PTHR42734">
    <property type="entry name" value="METAL TRANSPORT SYSTEM ATP-BINDING PROTEIN TM_0124-RELATED"/>
    <property type="match status" value="1"/>
</dbReference>
<dbReference type="Gene3D" id="3.40.50.300">
    <property type="entry name" value="P-loop containing nucleotide triphosphate hydrolases"/>
    <property type="match status" value="1"/>
</dbReference>
<sequence length="223" mass="25561">MKELYADSIAFSYRNQYSLLSGVFINCKPGEVVALLGRNGCGKSTLLKILFGIQKPKNGLIRLDGKRIRYPYLSKEVCYLPQHRFLPTSKTVVQMISFMLKDGDEKEQIMSDPILQKVLSQKIADLSLGEQRYLELLLLLGQKATYYLLDEPFSGVAPYLKERIQQLILRYSHTKGFVISDHHYNSVLDISNRILLLQNGGCRQIENKRDLESFYVPEGTFDD</sequence>
<gene>
    <name evidence="5" type="ORF">JKG61_07610</name>
</gene>
<feature type="domain" description="ABC transporter" evidence="4">
    <location>
        <begin position="4"/>
        <end position="219"/>
    </location>
</feature>
<dbReference type="Proteomes" id="UP000625283">
    <property type="component" value="Unassembled WGS sequence"/>
</dbReference>
<evidence type="ECO:0000313" key="6">
    <source>
        <dbReference type="Proteomes" id="UP000625283"/>
    </source>
</evidence>
<evidence type="ECO:0000313" key="5">
    <source>
        <dbReference type="EMBL" id="MBL1408612.1"/>
    </source>
</evidence>
<evidence type="ECO:0000256" key="2">
    <source>
        <dbReference type="ARBA" id="ARBA00022741"/>
    </source>
</evidence>
<dbReference type="RefSeq" id="WP_202102364.1">
    <property type="nucleotide sequence ID" value="NZ_JAERTY010000003.1"/>
</dbReference>
<dbReference type="Pfam" id="PF00005">
    <property type="entry name" value="ABC_tran"/>
    <property type="match status" value="1"/>
</dbReference>
<evidence type="ECO:0000259" key="4">
    <source>
        <dbReference type="PROSITE" id="PS50893"/>
    </source>
</evidence>
<comment type="caution">
    <text evidence="5">The sequence shown here is derived from an EMBL/GenBank/DDBJ whole genome shotgun (WGS) entry which is preliminary data.</text>
</comment>
<accession>A0ABS1R1N5</accession>
<organism evidence="5 6">
    <name type="scientific">Sphingobacterium faecale</name>
    <dbReference type="NCBI Taxonomy" id="2803775"/>
    <lineage>
        <taxon>Bacteria</taxon>
        <taxon>Pseudomonadati</taxon>
        <taxon>Bacteroidota</taxon>
        <taxon>Sphingobacteriia</taxon>
        <taxon>Sphingobacteriales</taxon>
        <taxon>Sphingobacteriaceae</taxon>
        <taxon>Sphingobacterium</taxon>
    </lineage>
</organism>
<reference evidence="5 6" key="1">
    <citation type="submission" date="2021-01" db="EMBL/GenBank/DDBJ databases">
        <title>C459-1 draft genome sequence.</title>
        <authorList>
            <person name="Zhang X.-F."/>
        </authorList>
    </citation>
    <scope>NUCLEOTIDE SEQUENCE [LARGE SCALE GENOMIC DNA]</scope>
    <source>
        <strain evidence="6">C459-1</strain>
    </source>
</reference>
<dbReference type="InterPro" id="IPR050153">
    <property type="entry name" value="Metal_Ion_Import_ABC"/>
</dbReference>
<dbReference type="SMART" id="SM00382">
    <property type="entry name" value="AAA"/>
    <property type="match status" value="1"/>
</dbReference>
<evidence type="ECO:0000256" key="1">
    <source>
        <dbReference type="ARBA" id="ARBA00022448"/>
    </source>
</evidence>
<keyword evidence="6" id="KW-1185">Reference proteome</keyword>
<dbReference type="PROSITE" id="PS50893">
    <property type="entry name" value="ABC_TRANSPORTER_2"/>
    <property type="match status" value="1"/>
</dbReference>
<dbReference type="InterPro" id="IPR003439">
    <property type="entry name" value="ABC_transporter-like_ATP-bd"/>
</dbReference>
<evidence type="ECO:0000256" key="3">
    <source>
        <dbReference type="ARBA" id="ARBA00022840"/>
    </source>
</evidence>
<dbReference type="InterPro" id="IPR027417">
    <property type="entry name" value="P-loop_NTPase"/>
</dbReference>
<keyword evidence="1" id="KW-0813">Transport</keyword>
<name>A0ABS1R1N5_9SPHI</name>
<keyword evidence="3 5" id="KW-0067">ATP-binding</keyword>
<dbReference type="GO" id="GO:0005524">
    <property type="term" value="F:ATP binding"/>
    <property type="evidence" value="ECO:0007669"/>
    <property type="project" value="UniProtKB-KW"/>
</dbReference>
<protein>
    <submittedName>
        <fullName evidence="5">ABC transporter ATP-binding protein</fullName>
    </submittedName>
</protein>
<keyword evidence="2" id="KW-0547">Nucleotide-binding</keyword>
<proteinExistence type="predicted"/>